<evidence type="ECO:0000256" key="2">
    <source>
        <dbReference type="ARBA" id="ARBA00008974"/>
    </source>
</evidence>
<evidence type="ECO:0000256" key="3">
    <source>
        <dbReference type="ARBA" id="ARBA00022448"/>
    </source>
</evidence>
<dbReference type="PIRSF" id="PIRSF002744">
    <property type="entry name" value="Pur-cyt_permease"/>
    <property type="match status" value="1"/>
</dbReference>
<keyword evidence="6 7" id="KW-0472">Membrane</keyword>
<dbReference type="OrthoDB" id="9787279at2"/>
<feature type="transmembrane region" description="Helical" evidence="8">
    <location>
        <begin position="243"/>
        <end position="268"/>
    </location>
</feature>
<comment type="subcellular location">
    <subcellularLocation>
        <location evidence="1">Membrane</location>
        <topology evidence="1">Multi-pass membrane protein</topology>
    </subcellularLocation>
</comment>
<feature type="transmembrane region" description="Helical" evidence="8">
    <location>
        <begin position="431"/>
        <end position="450"/>
    </location>
</feature>
<keyword evidence="3 7" id="KW-0813">Transport</keyword>
<protein>
    <submittedName>
        <fullName evidence="9">Purine-cytosine permease related protein</fullName>
    </submittedName>
</protein>
<feature type="transmembrane region" description="Helical" evidence="8">
    <location>
        <begin position="138"/>
        <end position="159"/>
    </location>
</feature>
<dbReference type="Pfam" id="PF02133">
    <property type="entry name" value="Transp_cyt_pur"/>
    <property type="match status" value="1"/>
</dbReference>
<feature type="transmembrane region" description="Helical" evidence="8">
    <location>
        <begin position="288"/>
        <end position="307"/>
    </location>
</feature>
<dbReference type="InterPro" id="IPR001248">
    <property type="entry name" value="Pur-cyt_permease"/>
</dbReference>
<evidence type="ECO:0000313" key="10">
    <source>
        <dbReference type="Proteomes" id="UP000050911"/>
    </source>
</evidence>
<evidence type="ECO:0000256" key="7">
    <source>
        <dbReference type="PIRNR" id="PIRNR002744"/>
    </source>
</evidence>
<dbReference type="GO" id="GO:0015209">
    <property type="term" value="F:cytosine transmembrane transporter activity"/>
    <property type="evidence" value="ECO:0007669"/>
    <property type="project" value="InterPro"/>
</dbReference>
<proteinExistence type="inferred from homology"/>
<feature type="transmembrane region" description="Helical" evidence="8">
    <location>
        <begin position="359"/>
        <end position="379"/>
    </location>
</feature>
<dbReference type="GO" id="GO:0005886">
    <property type="term" value="C:plasma membrane"/>
    <property type="evidence" value="ECO:0007669"/>
    <property type="project" value="TreeGrafter"/>
</dbReference>
<dbReference type="PANTHER" id="PTHR30569:SF0">
    <property type="entry name" value="CYTOSINE PERMEASE"/>
    <property type="match status" value="1"/>
</dbReference>
<keyword evidence="4 8" id="KW-0812">Transmembrane</keyword>
<evidence type="ECO:0000313" key="9">
    <source>
        <dbReference type="EMBL" id="KRK48911.1"/>
    </source>
</evidence>
<dbReference type="PATRIC" id="fig|1302272.5.peg.1240"/>
<dbReference type="AlphaFoldDB" id="A0A0R1HR47"/>
<feature type="transmembrane region" description="Helical" evidence="8">
    <location>
        <begin position="327"/>
        <end position="353"/>
    </location>
</feature>
<feature type="transmembrane region" description="Helical" evidence="8">
    <location>
        <begin position="171"/>
        <end position="191"/>
    </location>
</feature>
<sequence length="458" mass="49761">MAQTSKLGRVEAIPMTRRHMSYWDMFATWVGANANNGTWYIGGVIAACGFMTASTTLIISGILAYLLLAAASYMGYKTGLPAMTLTRASFGIRGSWLPSLINLVQFIGWAAVNTFIAAQSMSYLFNDLFGWPVFGHRGGVFGLIVGILIMSVFHLLSVSVGQRSVQLIERVGIVLVFVFVIWETIVVFKTVSFHQILAWRPPHSLAMTPGAAMDVLAAFSLAWVTAGSDFSRFTSRRQNATGAAFWGANLGLLWFAFIGVVATIGTAITLRHFDPNNSDPSTIASRLGLGALAMVVIVLTSTTANAVNLMSAGSALTNMTHRLNLKVSLWIVTIVATIVTFVPIIAASFLTVFTAFLDGIGMVLGPEIGVFLVDFFVIKKRQYQLSAFGDPTGPYWYRQGFNWMALGVWFVSVIAYLGLKHVAFIADTVGSTFITILLSMALYYIGMTVIQNQAKANR</sequence>
<reference evidence="9 10" key="1">
    <citation type="journal article" date="2015" name="Genome Announc.">
        <title>Expanding the biotechnology potential of lactobacilli through comparative genomics of 213 strains and associated genera.</title>
        <authorList>
            <person name="Sun Z."/>
            <person name="Harris H.M."/>
            <person name="McCann A."/>
            <person name="Guo C."/>
            <person name="Argimon S."/>
            <person name="Zhang W."/>
            <person name="Yang X."/>
            <person name="Jeffery I.B."/>
            <person name="Cooney J.C."/>
            <person name="Kagawa T.F."/>
            <person name="Liu W."/>
            <person name="Song Y."/>
            <person name="Salvetti E."/>
            <person name="Wrobel A."/>
            <person name="Rasinkangas P."/>
            <person name="Parkhill J."/>
            <person name="Rea M.C."/>
            <person name="O'Sullivan O."/>
            <person name="Ritari J."/>
            <person name="Douillard F.P."/>
            <person name="Paul Ross R."/>
            <person name="Yang R."/>
            <person name="Briner A.E."/>
            <person name="Felis G.E."/>
            <person name="de Vos W.M."/>
            <person name="Barrangou R."/>
            <person name="Klaenhammer T.R."/>
            <person name="Caufield P.W."/>
            <person name="Cui Y."/>
            <person name="Zhang H."/>
            <person name="O'Toole P.W."/>
        </authorList>
    </citation>
    <scope>NUCLEOTIDE SEQUENCE [LARGE SCALE GENOMIC DNA]</scope>
    <source>
        <strain evidence="9 10">JCM 15530</strain>
    </source>
</reference>
<dbReference type="Proteomes" id="UP000050911">
    <property type="component" value="Unassembled WGS sequence"/>
</dbReference>
<dbReference type="EMBL" id="AZCX01000002">
    <property type="protein sequence ID" value="KRK48911.1"/>
    <property type="molecule type" value="Genomic_DNA"/>
</dbReference>
<evidence type="ECO:0000256" key="4">
    <source>
        <dbReference type="ARBA" id="ARBA00022692"/>
    </source>
</evidence>
<comment type="similarity">
    <text evidence="2 7">Belongs to the purine-cytosine permease (2.A.39) family.</text>
</comment>
<evidence type="ECO:0000256" key="8">
    <source>
        <dbReference type="SAM" id="Phobius"/>
    </source>
</evidence>
<feature type="transmembrane region" description="Helical" evidence="8">
    <location>
        <begin position="400"/>
        <end position="419"/>
    </location>
</feature>
<dbReference type="RefSeq" id="WP_056942080.1">
    <property type="nucleotide sequence ID" value="NZ_AZCX01000002.1"/>
</dbReference>
<keyword evidence="5 8" id="KW-1133">Transmembrane helix</keyword>
<evidence type="ECO:0000256" key="6">
    <source>
        <dbReference type="ARBA" id="ARBA00023136"/>
    </source>
</evidence>
<evidence type="ECO:0000256" key="1">
    <source>
        <dbReference type="ARBA" id="ARBA00004141"/>
    </source>
</evidence>
<keyword evidence="10" id="KW-1185">Reference proteome</keyword>
<dbReference type="STRING" id="1302272.FC96_GL001232"/>
<feature type="transmembrane region" description="Helical" evidence="8">
    <location>
        <begin position="96"/>
        <end position="118"/>
    </location>
</feature>
<dbReference type="InterPro" id="IPR030191">
    <property type="entry name" value="CodB"/>
</dbReference>
<accession>A0A0R1HR47</accession>
<evidence type="ECO:0000256" key="5">
    <source>
        <dbReference type="ARBA" id="ARBA00022989"/>
    </source>
</evidence>
<feature type="transmembrane region" description="Helical" evidence="8">
    <location>
        <begin position="39"/>
        <end position="68"/>
    </location>
</feature>
<gene>
    <name evidence="9" type="ORF">FC96_GL001232</name>
</gene>
<name>A0A0R1HR47_9LACO</name>
<dbReference type="Gene3D" id="1.10.4160.10">
    <property type="entry name" value="Hydantoin permease"/>
    <property type="match status" value="1"/>
</dbReference>
<organism evidence="9 10">
    <name type="scientific">Secundilactobacillus kimchicus JCM 15530</name>
    <dbReference type="NCBI Taxonomy" id="1302272"/>
    <lineage>
        <taxon>Bacteria</taxon>
        <taxon>Bacillati</taxon>
        <taxon>Bacillota</taxon>
        <taxon>Bacilli</taxon>
        <taxon>Lactobacillales</taxon>
        <taxon>Lactobacillaceae</taxon>
        <taxon>Secundilactobacillus</taxon>
    </lineage>
</organism>
<comment type="caution">
    <text evidence="9">The sequence shown here is derived from an EMBL/GenBank/DDBJ whole genome shotgun (WGS) entry which is preliminary data.</text>
</comment>
<dbReference type="InterPro" id="IPR026030">
    <property type="entry name" value="Pur-cyt_permease_Fcy2/21/22"/>
</dbReference>
<dbReference type="PANTHER" id="PTHR30569">
    <property type="entry name" value="CYTOSINE TRANSPORTER CODB"/>
    <property type="match status" value="1"/>
</dbReference>
<feature type="transmembrane region" description="Helical" evidence="8">
    <location>
        <begin position="211"/>
        <end position="231"/>
    </location>
</feature>